<comment type="subcellular location">
    <subcellularLocation>
        <location evidence="1">Cell membrane</location>
        <topology evidence="1">Multi-pass membrane protein</topology>
    </subcellularLocation>
</comment>
<keyword evidence="4 7" id="KW-1133">Transmembrane helix</keyword>
<dbReference type="PANTHER" id="PTHR30572:SF4">
    <property type="entry name" value="ABC TRANSPORTER PERMEASE YTRF"/>
    <property type="match status" value="1"/>
</dbReference>
<evidence type="ECO:0000313" key="11">
    <source>
        <dbReference type="Proteomes" id="UP000190285"/>
    </source>
</evidence>
<keyword evidence="2" id="KW-1003">Cell membrane</keyword>
<dbReference type="PANTHER" id="PTHR30572">
    <property type="entry name" value="MEMBRANE COMPONENT OF TRANSPORTER-RELATED"/>
    <property type="match status" value="1"/>
</dbReference>
<evidence type="ECO:0000256" key="1">
    <source>
        <dbReference type="ARBA" id="ARBA00004651"/>
    </source>
</evidence>
<feature type="domain" description="MacB-like periplasmic core" evidence="9">
    <location>
        <begin position="21"/>
        <end position="244"/>
    </location>
</feature>
<dbReference type="InterPro" id="IPR050250">
    <property type="entry name" value="Macrolide_Exporter_MacB"/>
</dbReference>
<feature type="transmembrane region" description="Helical" evidence="7">
    <location>
        <begin position="368"/>
        <end position="388"/>
    </location>
</feature>
<protein>
    <submittedName>
        <fullName evidence="10">Putative ABC transport system permease protein</fullName>
    </submittedName>
</protein>
<accession>A0A1T5JVJ0</accession>
<dbReference type="Proteomes" id="UP000190285">
    <property type="component" value="Unassembled WGS sequence"/>
</dbReference>
<proteinExistence type="inferred from homology"/>
<keyword evidence="5 7" id="KW-0472">Membrane</keyword>
<dbReference type="EMBL" id="FUZT01000003">
    <property type="protein sequence ID" value="SKC55562.1"/>
    <property type="molecule type" value="Genomic_DNA"/>
</dbReference>
<dbReference type="GO" id="GO:0022857">
    <property type="term" value="F:transmembrane transporter activity"/>
    <property type="evidence" value="ECO:0007669"/>
    <property type="project" value="TreeGrafter"/>
</dbReference>
<dbReference type="OrthoDB" id="9770036at2"/>
<dbReference type="AlphaFoldDB" id="A0A1T5JVJ0"/>
<feature type="transmembrane region" description="Helical" evidence="7">
    <location>
        <begin position="327"/>
        <end position="356"/>
    </location>
</feature>
<evidence type="ECO:0000256" key="3">
    <source>
        <dbReference type="ARBA" id="ARBA00022692"/>
    </source>
</evidence>
<evidence type="ECO:0000313" key="10">
    <source>
        <dbReference type="EMBL" id="SKC55562.1"/>
    </source>
</evidence>
<dbReference type="RefSeq" id="WP_079490390.1">
    <property type="nucleotide sequence ID" value="NZ_FUZT01000003.1"/>
</dbReference>
<sequence length="405" mass="44896">MNFLESMKVSLNAIWVNKMRSLLTMLGIIIGISSVIAVVALGQGSKAMMNKEFEKLGVNRATIYHNWREDLTSRDYMNHEDLKALRRSFGDDIAAMSNTFSVNGKVVAGREKRDVYIYGVGHEYNSIDKKEIIQGRYLAEGDIKAKRNVVIIDDELALEIFGRTNVVGERIIVSNNANNYSPIIIGVYKNKKSILMGGMSGDAPKFIYLPISTVEKMFGIGDRVYEIELNLKQGLNIEETLDRMVKMLERRHDNVGKNKYRSYNAESDLEMVNKMAGIMTMVVGAIAAISLLVGGIGVMNIMLVSVTERTREIGIRKAIGARHRDILFQFLVESVIISGIGGIIGTVLGVGLSYIISNFIKIPPTVSPITILIAWIFSAGVGIFFGIYPANKAAKLDPIDALRYE</sequence>
<dbReference type="STRING" id="36842.SAMN02194393_01388"/>
<evidence type="ECO:0000256" key="7">
    <source>
        <dbReference type="SAM" id="Phobius"/>
    </source>
</evidence>
<keyword evidence="11" id="KW-1185">Reference proteome</keyword>
<feature type="transmembrane region" description="Helical" evidence="7">
    <location>
        <begin position="21"/>
        <end position="42"/>
    </location>
</feature>
<feature type="domain" description="ABC3 transporter permease C-terminal" evidence="8">
    <location>
        <begin position="285"/>
        <end position="398"/>
    </location>
</feature>
<evidence type="ECO:0000259" key="8">
    <source>
        <dbReference type="Pfam" id="PF02687"/>
    </source>
</evidence>
<dbReference type="Pfam" id="PF12704">
    <property type="entry name" value="MacB_PCD"/>
    <property type="match status" value="1"/>
</dbReference>
<evidence type="ECO:0000259" key="9">
    <source>
        <dbReference type="Pfam" id="PF12704"/>
    </source>
</evidence>
<dbReference type="InterPro" id="IPR025857">
    <property type="entry name" value="MacB_PCD"/>
</dbReference>
<gene>
    <name evidence="10" type="ORF">SAMN02194393_01388</name>
</gene>
<evidence type="ECO:0000256" key="2">
    <source>
        <dbReference type="ARBA" id="ARBA00022475"/>
    </source>
</evidence>
<feature type="transmembrane region" description="Helical" evidence="7">
    <location>
        <begin position="278"/>
        <end position="306"/>
    </location>
</feature>
<evidence type="ECO:0000256" key="5">
    <source>
        <dbReference type="ARBA" id="ARBA00023136"/>
    </source>
</evidence>
<dbReference type="Pfam" id="PF02687">
    <property type="entry name" value="FtsX"/>
    <property type="match status" value="1"/>
</dbReference>
<comment type="similarity">
    <text evidence="6">Belongs to the ABC-4 integral membrane protein family.</text>
</comment>
<keyword evidence="3 7" id="KW-0812">Transmembrane</keyword>
<dbReference type="InterPro" id="IPR003838">
    <property type="entry name" value="ABC3_permease_C"/>
</dbReference>
<evidence type="ECO:0000256" key="6">
    <source>
        <dbReference type="ARBA" id="ARBA00038076"/>
    </source>
</evidence>
<organism evidence="10 11">
    <name type="scientific">Maledivibacter halophilus</name>
    <dbReference type="NCBI Taxonomy" id="36842"/>
    <lineage>
        <taxon>Bacteria</taxon>
        <taxon>Bacillati</taxon>
        <taxon>Bacillota</taxon>
        <taxon>Clostridia</taxon>
        <taxon>Peptostreptococcales</taxon>
        <taxon>Caminicellaceae</taxon>
        <taxon>Maledivibacter</taxon>
    </lineage>
</organism>
<evidence type="ECO:0000256" key="4">
    <source>
        <dbReference type="ARBA" id="ARBA00022989"/>
    </source>
</evidence>
<reference evidence="10 11" key="1">
    <citation type="submission" date="2017-02" db="EMBL/GenBank/DDBJ databases">
        <authorList>
            <person name="Peterson S.W."/>
        </authorList>
    </citation>
    <scope>NUCLEOTIDE SEQUENCE [LARGE SCALE GENOMIC DNA]</scope>
    <source>
        <strain evidence="10 11">M1</strain>
    </source>
</reference>
<name>A0A1T5JVJ0_9FIRM</name>
<dbReference type="GO" id="GO:0005886">
    <property type="term" value="C:plasma membrane"/>
    <property type="evidence" value="ECO:0007669"/>
    <property type="project" value="UniProtKB-SubCell"/>
</dbReference>